<proteinExistence type="predicted"/>
<evidence type="ECO:0000313" key="3">
    <source>
        <dbReference type="Proteomes" id="UP000292452"/>
    </source>
</evidence>
<feature type="region of interest" description="Disordered" evidence="1">
    <location>
        <begin position="403"/>
        <end position="427"/>
    </location>
</feature>
<reference evidence="2 3" key="1">
    <citation type="submission" date="2019-02" db="EMBL/GenBank/DDBJ databases">
        <title>Draft Genome Sequence of Streptomyces sp. AM-2504, identified by 16S rRNA comparative analysis as a Streptomyces Kasugaensis strain.</title>
        <authorList>
            <person name="Napolioni V."/>
            <person name="Giuliodori A.M."/>
            <person name="Spurio R."/>
            <person name="Fabbretti A."/>
        </authorList>
    </citation>
    <scope>NUCLEOTIDE SEQUENCE [LARGE SCALE GENOMIC DNA]</scope>
    <source>
        <strain evidence="2 3">AM-2504</strain>
    </source>
</reference>
<name>A0A4V2JHL7_STRKA</name>
<evidence type="ECO:0000313" key="2">
    <source>
        <dbReference type="EMBL" id="TBO55181.1"/>
    </source>
</evidence>
<dbReference type="EMBL" id="SIXH01000572">
    <property type="protein sequence ID" value="TBO55181.1"/>
    <property type="molecule type" value="Genomic_DNA"/>
</dbReference>
<feature type="region of interest" description="Disordered" evidence="1">
    <location>
        <begin position="1"/>
        <end position="57"/>
    </location>
</feature>
<organism evidence="2 3">
    <name type="scientific">Streptomyces kasugaensis</name>
    <dbReference type="NCBI Taxonomy" id="1946"/>
    <lineage>
        <taxon>Bacteria</taxon>
        <taxon>Bacillati</taxon>
        <taxon>Actinomycetota</taxon>
        <taxon>Actinomycetes</taxon>
        <taxon>Kitasatosporales</taxon>
        <taxon>Streptomycetaceae</taxon>
        <taxon>Streptomyces</taxon>
    </lineage>
</organism>
<keyword evidence="3" id="KW-1185">Reference proteome</keyword>
<protein>
    <submittedName>
        <fullName evidence="2">Uncharacterized protein</fullName>
    </submittedName>
</protein>
<comment type="caution">
    <text evidence="2">The sequence shown here is derived from an EMBL/GenBank/DDBJ whole genome shotgun (WGS) entry which is preliminary data.</text>
</comment>
<evidence type="ECO:0000256" key="1">
    <source>
        <dbReference type="SAM" id="MobiDB-lite"/>
    </source>
</evidence>
<sequence length="427" mass="47514">MRQHGSAAGEVPGRRQDRNRVPAQGRAPEREAQRRLHRTGVPLAERLRDKNPPSGAQARISELADRYDGLGERRVKARLTVLGELRDAASAVSGPDPLKALREVVEQETQAVSDRFIDLADLTSRSDGPYEMMTREGLLWRDPEFEHRTAAVQKSGRAYFEELSRMNLQSMERENASRREKGRFSLFQKTAEPSWMADTRAKLTTALGNSVLHHYTTADRAAAMVDDRAMRSRTSLELEGRGDRHLTEPRDGTALANDAFVFFFIEAPGSPLWDIRFAGGGEPARISLKIKESGLLQRGWVMLGDFARRDYPALLTESMQEYHAPTGGVAHRYPDRVHQNVLVGADIVPGLAERAVLEIARLEQAGQPLAARLKKMSGDALMTFLLTDLLHPQAMLPNSVPVSRKHVEPAPGPRPGRVRVPVPRPDS</sequence>
<gene>
    <name evidence="2" type="ORF">EYS09_34605</name>
</gene>
<accession>A0A4V2JHL7</accession>
<dbReference type="AlphaFoldDB" id="A0A4V2JHL7"/>
<dbReference type="RefSeq" id="WP_131126191.1">
    <property type="nucleotide sequence ID" value="NZ_SIXH01000572.1"/>
</dbReference>
<dbReference type="Proteomes" id="UP000292452">
    <property type="component" value="Unassembled WGS sequence"/>
</dbReference>